<evidence type="ECO:0000313" key="2">
    <source>
        <dbReference type="Proteomes" id="UP000189761"/>
    </source>
</evidence>
<dbReference type="PANTHER" id="PTHR48100">
    <property type="entry name" value="BROAD-SPECIFICITY PHOSPHATASE YOR283W-RELATED"/>
    <property type="match status" value="1"/>
</dbReference>
<accession>A0A8E2I5W9</accession>
<comment type="caution">
    <text evidence="1">The sequence shown here is derived from an EMBL/GenBank/DDBJ whole genome shotgun (WGS) entry which is preliminary data.</text>
</comment>
<name>A0A8E2I5W9_9BACI</name>
<organism evidence="1 2">
    <name type="scientific">Heyndrickxia oleronia</name>
    <dbReference type="NCBI Taxonomy" id="38875"/>
    <lineage>
        <taxon>Bacteria</taxon>
        <taxon>Bacillati</taxon>
        <taxon>Bacillota</taxon>
        <taxon>Bacilli</taxon>
        <taxon>Bacillales</taxon>
        <taxon>Bacillaceae</taxon>
        <taxon>Heyndrickxia</taxon>
    </lineage>
</organism>
<proteinExistence type="predicted"/>
<dbReference type="CDD" id="cd07067">
    <property type="entry name" value="HP_PGM_like"/>
    <property type="match status" value="1"/>
</dbReference>
<dbReference type="InterPro" id="IPR050275">
    <property type="entry name" value="PGM_Phosphatase"/>
</dbReference>
<dbReference type="GO" id="GO:0016791">
    <property type="term" value="F:phosphatase activity"/>
    <property type="evidence" value="ECO:0007669"/>
    <property type="project" value="TreeGrafter"/>
</dbReference>
<sequence>MSKIIYLVRHCQAEGQKFDADLTPKGIEQSLLLSEYFLNKNIDMIISSPYKRAIKSATPFAQTISKEIIKDERLSERVLSSKDHSNWLEMLEDSFTELDLCYPGGESSKQAMNRGITVIEDVLTCSSNHIMLVTHGNLMALMIKHFQPSFGFKQWHQLSNPDVYSLVFEDNIPKIQRIWID</sequence>
<reference evidence="1 2" key="1">
    <citation type="submission" date="2017-01" db="EMBL/GenBank/DDBJ databases">
        <title>Draft genome sequence of Bacillus oleronius.</title>
        <authorList>
            <person name="Allam M."/>
        </authorList>
    </citation>
    <scope>NUCLEOTIDE SEQUENCE [LARGE SCALE GENOMIC DNA]</scope>
    <source>
        <strain evidence="1 2">DSM 9356</strain>
    </source>
</reference>
<dbReference type="PANTHER" id="PTHR48100:SF1">
    <property type="entry name" value="HISTIDINE PHOSPHATASE FAMILY PROTEIN-RELATED"/>
    <property type="match status" value="1"/>
</dbReference>
<dbReference type="RefSeq" id="WP_058005906.1">
    <property type="nucleotide sequence ID" value="NZ_CP065424.1"/>
</dbReference>
<dbReference type="Gene3D" id="3.40.50.1240">
    <property type="entry name" value="Phosphoglycerate mutase-like"/>
    <property type="match status" value="1"/>
</dbReference>
<dbReference type="EMBL" id="MTLA01000212">
    <property type="protein sequence ID" value="OOP67274.1"/>
    <property type="molecule type" value="Genomic_DNA"/>
</dbReference>
<dbReference type="SUPFAM" id="SSF53254">
    <property type="entry name" value="Phosphoglycerate mutase-like"/>
    <property type="match status" value="1"/>
</dbReference>
<dbReference type="Pfam" id="PF00300">
    <property type="entry name" value="His_Phos_1"/>
    <property type="match status" value="1"/>
</dbReference>
<dbReference type="SMART" id="SM00855">
    <property type="entry name" value="PGAM"/>
    <property type="match status" value="1"/>
</dbReference>
<dbReference type="Proteomes" id="UP000189761">
    <property type="component" value="Unassembled WGS sequence"/>
</dbReference>
<keyword evidence="2" id="KW-1185">Reference proteome</keyword>
<dbReference type="AlphaFoldDB" id="A0A8E2I5W9"/>
<protein>
    <submittedName>
        <fullName evidence="1">Histidine phosphatase family protein</fullName>
    </submittedName>
</protein>
<dbReference type="InterPro" id="IPR013078">
    <property type="entry name" value="His_Pase_superF_clade-1"/>
</dbReference>
<dbReference type="GO" id="GO:0005737">
    <property type="term" value="C:cytoplasm"/>
    <property type="evidence" value="ECO:0007669"/>
    <property type="project" value="TreeGrafter"/>
</dbReference>
<dbReference type="InterPro" id="IPR029033">
    <property type="entry name" value="His_PPase_superfam"/>
</dbReference>
<evidence type="ECO:0000313" key="1">
    <source>
        <dbReference type="EMBL" id="OOP67274.1"/>
    </source>
</evidence>
<gene>
    <name evidence="1" type="ORF">BWZ43_16590</name>
</gene>